<evidence type="ECO:0000313" key="2">
    <source>
        <dbReference type="Proteomes" id="UP000011529"/>
    </source>
</evidence>
<dbReference type="Proteomes" id="UP000011529">
    <property type="component" value="Unassembled WGS sequence"/>
</dbReference>
<keyword evidence="2" id="KW-1185">Reference proteome</keyword>
<reference evidence="1" key="2">
    <citation type="journal article" date="2013" name="Mar. Genomics">
        <title>Expression of sulfatases in Rhodopirellula baltica and the diversity of sulfatases in the genus Rhodopirellula.</title>
        <authorList>
            <person name="Wegner C.E."/>
            <person name="Richter-Heitmann T."/>
            <person name="Klindworth A."/>
            <person name="Klockow C."/>
            <person name="Richter M."/>
            <person name="Achstetter T."/>
            <person name="Glockner F.O."/>
            <person name="Harder J."/>
        </authorList>
    </citation>
    <scope>NUCLEOTIDE SEQUENCE [LARGE SCALE GENOMIC DNA]</scope>
    <source>
        <strain evidence="1">6C</strain>
    </source>
</reference>
<organism evidence="1 2">
    <name type="scientific">Rhodopirellula europaea 6C</name>
    <dbReference type="NCBI Taxonomy" id="1263867"/>
    <lineage>
        <taxon>Bacteria</taxon>
        <taxon>Pseudomonadati</taxon>
        <taxon>Planctomycetota</taxon>
        <taxon>Planctomycetia</taxon>
        <taxon>Pirellulales</taxon>
        <taxon>Pirellulaceae</taxon>
        <taxon>Rhodopirellula</taxon>
    </lineage>
</organism>
<accession>M2AX15</accession>
<name>M2AX15_9BACT</name>
<evidence type="ECO:0000313" key="1">
    <source>
        <dbReference type="EMBL" id="EMB14494.1"/>
    </source>
</evidence>
<dbReference type="AlphaFoldDB" id="M2AX15"/>
<comment type="caution">
    <text evidence="1">The sequence shown here is derived from an EMBL/GenBank/DDBJ whole genome shotgun (WGS) entry which is preliminary data.</text>
</comment>
<protein>
    <submittedName>
        <fullName evidence="1">Uncharacterized protein</fullName>
    </submittedName>
</protein>
<reference evidence="1" key="1">
    <citation type="submission" date="2012-11" db="EMBL/GenBank/DDBJ databases">
        <title>Permanent draft genomes of Rhodopirellula europaea strain SH398 and 6C.</title>
        <authorList>
            <person name="Richter M."/>
            <person name="Richter-Heitmann T."/>
            <person name="Frank C."/>
            <person name="Harder J."/>
            <person name="Glockner F.O."/>
        </authorList>
    </citation>
    <scope>NUCLEOTIDE SEQUENCE</scope>
    <source>
        <strain evidence="1">6C</strain>
    </source>
</reference>
<dbReference type="EMBL" id="ANMO01000216">
    <property type="protein sequence ID" value="EMB14494.1"/>
    <property type="molecule type" value="Genomic_DNA"/>
</dbReference>
<proteinExistence type="predicted"/>
<sequence>MQLYRAFAEMEVRNGKSMLENCLNKKIDRSASQTHRPILRPATCRHFAV</sequence>
<gene>
    <name evidence="1" type="ORF">RE6C_04916</name>
</gene>